<dbReference type="AlphaFoldDB" id="A0AAD7C3S9"/>
<sequence>MSEESTKPYPWDMRYSGADPGEKHWFSEEILSKGIAIPDFAAEREKYGPEDWSEQMESSYARASLEELRSGRNSAKPTWIFPSPFIPYARGYRDEDMSWGPPPRTVRIPFSSSKLFRPGYIQLAELRMYGLSWAIRSKPDWQKKITDESILEKWRREALEQQANVPDEKKLTSNMVNYVLTELAAYSRLSDPESGIEIGPFDAIWYSDRLISAQVSQHLRGALLEIENVPDELKDWHPRSNRQVLDLVHPSLYPVLYNRTRSVQGALVQPPAIPHHTSNQSISEQFCWLPSDFSVGTDGSVKLISPYINNLHPRHTALYGLVETVISSFVPLFERVLSQVNGQEKDLLLDVTPGSGRIKPTRAHGHWPPGYGIMKWMGIAVGCIWKDGEPSPPNIARMSDREYEEFLDAAPKRFPDAYPVYTGELEREIAPYSLRDKNIQCIIKFANIHLTVEDGEYKGGSWHVEGMVNEQIVASGIYYYDEDNITESQLSFRVTTAPPTYHGQDDELCMQLLYGMKRFHRVSPFRLLDPTKPGHRKIMAIFLVDPSIQPIPSATNVPPQQAEWVFEALEEARADPASLVSRLPPELTELIFEHACDGEEFLLRKEDAEEYRLTLMEERTVYTEHNGTDPEFAWNMCEH</sequence>
<organism evidence="3 4">
    <name type="scientific">Roridomyces roridus</name>
    <dbReference type="NCBI Taxonomy" id="1738132"/>
    <lineage>
        <taxon>Eukaryota</taxon>
        <taxon>Fungi</taxon>
        <taxon>Dikarya</taxon>
        <taxon>Basidiomycota</taxon>
        <taxon>Agaricomycotina</taxon>
        <taxon>Agaricomycetes</taxon>
        <taxon>Agaricomycetidae</taxon>
        <taxon>Agaricales</taxon>
        <taxon>Marasmiineae</taxon>
        <taxon>Mycenaceae</taxon>
        <taxon>Roridomyces</taxon>
    </lineage>
</organism>
<keyword evidence="4" id="KW-1185">Reference proteome</keyword>
<dbReference type="PANTHER" id="PTHR33119">
    <property type="entry name" value="IFI3P"/>
    <property type="match status" value="1"/>
</dbReference>
<evidence type="ECO:0000259" key="1">
    <source>
        <dbReference type="Pfam" id="PF14033"/>
    </source>
</evidence>
<feature type="domain" description="DUF4246" evidence="2">
    <location>
        <begin position="115"/>
        <end position="157"/>
    </location>
</feature>
<protein>
    <submittedName>
        <fullName evidence="3">Uncharacterized protein</fullName>
    </submittedName>
</protein>
<reference evidence="3" key="1">
    <citation type="submission" date="2023-03" db="EMBL/GenBank/DDBJ databases">
        <title>Massive genome expansion in bonnet fungi (Mycena s.s.) driven by repeated elements and novel gene families across ecological guilds.</title>
        <authorList>
            <consortium name="Lawrence Berkeley National Laboratory"/>
            <person name="Harder C.B."/>
            <person name="Miyauchi S."/>
            <person name="Viragh M."/>
            <person name="Kuo A."/>
            <person name="Thoen E."/>
            <person name="Andreopoulos B."/>
            <person name="Lu D."/>
            <person name="Skrede I."/>
            <person name="Drula E."/>
            <person name="Henrissat B."/>
            <person name="Morin E."/>
            <person name="Kohler A."/>
            <person name="Barry K."/>
            <person name="LaButti K."/>
            <person name="Morin E."/>
            <person name="Salamov A."/>
            <person name="Lipzen A."/>
            <person name="Mereny Z."/>
            <person name="Hegedus B."/>
            <person name="Baldrian P."/>
            <person name="Stursova M."/>
            <person name="Weitz H."/>
            <person name="Taylor A."/>
            <person name="Grigoriev I.V."/>
            <person name="Nagy L.G."/>
            <person name="Martin F."/>
            <person name="Kauserud H."/>
        </authorList>
    </citation>
    <scope>NUCLEOTIDE SEQUENCE</scope>
    <source>
        <strain evidence="3">9284</strain>
    </source>
</reference>
<dbReference type="PANTHER" id="PTHR33119:SF1">
    <property type="entry name" value="FE2OG DIOXYGENASE DOMAIN-CONTAINING PROTEIN"/>
    <property type="match status" value="1"/>
</dbReference>
<dbReference type="InterPro" id="IPR049207">
    <property type="entry name" value="DUF4246_N"/>
</dbReference>
<dbReference type="EMBL" id="JARKIF010000005">
    <property type="protein sequence ID" value="KAJ7638378.1"/>
    <property type="molecule type" value="Genomic_DNA"/>
</dbReference>
<feature type="domain" description="DUF4246" evidence="1">
    <location>
        <begin position="174"/>
        <end position="517"/>
    </location>
</feature>
<name>A0AAD7C3S9_9AGAR</name>
<comment type="caution">
    <text evidence="3">The sequence shown here is derived from an EMBL/GenBank/DDBJ whole genome shotgun (WGS) entry which is preliminary data.</text>
</comment>
<evidence type="ECO:0000313" key="3">
    <source>
        <dbReference type="EMBL" id="KAJ7638378.1"/>
    </source>
</evidence>
<gene>
    <name evidence="3" type="ORF">FB45DRAFT_1131961</name>
</gene>
<dbReference type="Pfam" id="PF21666">
    <property type="entry name" value="DUF4246_N"/>
    <property type="match status" value="1"/>
</dbReference>
<dbReference type="InterPro" id="IPR025340">
    <property type="entry name" value="DUF4246"/>
</dbReference>
<dbReference type="Proteomes" id="UP001221142">
    <property type="component" value="Unassembled WGS sequence"/>
</dbReference>
<feature type="domain" description="DUF4246" evidence="1">
    <location>
        <begin position="520"/>
        <end position="567"/>
    </location>
</feature>
<accession>A0AAD7C3S9</accession>
<proteinExistence type="predicted"/>
<evidence type="ECO:0000313" key="4">
    <source>
        <dbReference type="Proteomes" id="UP001221142"/>
    </source>
</evidence>
<evidence type="ECO:0000259" key="2">
    <source>
        <dbReference type="Pfam" id="PF21666"/>
    </source>
</evidence>
<dbReference type="InterPro" id="IPR049192">
    <property type="entry name" value="DUF4246_C"/>
</dbReference>
<dbReference type="Pfam" id="PF14033">
    <property type="entry name" value="DUF4246"/>
    <property type="match status" value="2"/>
</dbReference>